<evidence type="ECO:0000256" key="7">
    <source>
        <dbReference type="SAM" id="MobiDB-lite"/>
    </source>
</evidence>
<dbReference type="GO" id="GO:0005634">
    <property type="term" value="C:nucleus"/>
    <property type="evidence" value="ECO:0007669"/>
    <property type="project" value="UniProtKB-SubCell"/>
</dbReference>
<reference evidence="9" key="1">
    <citation type="submission" date="2020-03" db="EMBL/GenBank/DDBJ databases">
        <title>A high-quality chromosome-level genome assembly of a woody plant with both climbing and erect habits, Rhamnella rubrinervis.</title>
        <authorList>
            <person name="Lu Z."/>
            <person name="Yang Y."/>
            <person name="Zhu X."/>
            <person name="Sun Y."/>
        </authorList>
    </citation>
    <scope>NUCLEOTIDE SEQUENCE</scope>
    <source>
        <strain evidence="9">BYM</strain>
        <tissue evidence="9">Leaf</tissue>
    </source>
</reference>
<evidence type="ECO:0000259" key="8">
    <source>
        <dbReference type="PROSITE" id="PS50103"/>
    </source>
</evidence>
<dbReference type="Gene3D" id="4.10.1000.10">
    <property type="entry name" value="Zinc finger, CCCH-type"/>
    <property type="match status" value="1"/>
</dbReference>
<proteinExistence type="predicted"/>
<feature type="zinc finger region" description="C3H1-type" evidence="6">
    <location>
        <begin position="58"/>
        <end position="85"/>
    </location>
</feature>
<dbReference type="Proteomes" id="UP000796880">
    <property type="component" value="Unassembled WGS sequence"/>
</dbReference>
<dbReference type="SUPFAM" id="SSF90229">
    <property type="entry name" value="CCCH zinc finger"/>
    <property type="match status" value="1"/>
</dbReference>
<dbReference type="OrthoDB" id="250836at2759"/>
<evidence type="ECO:0000313" key="10">
    <source>
        <dbReference type="Proteomes" id="UP000796880"/>
    </source>
</evidence>
<gene>
    <name evidence="9" type="ORF">FNV43_RR19439</name>
</gene>
<evidence type="ECO:0000256" key="2">
    <source>
        <dbReference type="ARBA" id="ARBA00022723"/>
    </source>
</evidence>
<keyword evidence="5" id="KW-0539">Nucleus</keyword>
<feature type="compositionally biased region" description="Polar residues" evidence="7">
    <location>
        <begin position="146"/>
        <end position="166"/>
    </location>
</feature>
<dbReference type="PANTHER" id="PTHR46527">
    <property type="entry name" value="NUCLEOPORIN-LIKE PROTEIN 2"/>
    <property type="match status" value="1"/>
</dbReference>
<feature type="domain" description="C3H1-type" evidence="8">
    <location>
        <begin position="58"/>
        <end position="85"/>
    </location>
</feature>
<dbReference type="AlphaFoldDB" id="A0A8K0GPH8"/>
<dbReference type="EMBL" id="VOIH02000009">
    <property type="protein sequence ID" value="KAF3436692.1"/>
    <property type="molecule type" value="Genomic_DNA"/>
</dbReference>
<comment type="caution">
    <text evidence="9">The sequence shown here is derived from an EMBL/GenBank/DDBJ whole genome shotgun (WGS) entry which is preliminary data.</text>
</comment>
<evidence type="ECO:0000256" key="3">
    <source>
        <dbReference type="ARBA" id="ARBA00022771"/>
    </source>
</evidence>
<dbReference type="GO" id="GO:0008270">
    <property type="term" value="F:zinc ion binding"/>
    <property type="evidence" value="ECO:0007669"/>
    <property type="project" value="UniProtKB-KW"/>
</dbReference>
<feature type="region of interest" description="Disordered" evidence="7">
    <location>
        <begin position="268"/>
        <end position="290"/>
    </location>
</feature>
<evidence type="ECO:0000256" key="5">
    <source>
        <dbReference type="ARBA" id="ARBA00023242"/>
    </source>
</evidence>
<dbReference type="InterPro" id="IPR000571">
    <property type="entry name" value="Znf_CCCH"/>
</dbReference>
<dbReference type="InterPro" id="IPR036855">
    <property type="entry name" value="Znf_CCCH_sf"/>
</dbReference>
<evidence type="ECO:0000256" key="1">
    <source>
        <dbReference type="ARBA" id="ARBA00004123"/>
    </source>
</evidence>
<dbReference type="InterPro" id="IPR051767">
    <property type="entry name" value="Nucleoporin_NUP42"/>
</dbReference>
<keyword evidence="3 6" id="KW-0863">Zinc-finger</keyword>
<name>A0A8K0GPH8_9ROSA</name>
<evidence type="ECO:0000313" key="9">
    <source>
        <dbReference type="EMBL" id="KAF3436692.1"/>
    </source>
</evidence>
<sequence length="447" mass="48551">MLEMLTVVGYSFLNGVQTDIATPQKTLVGPPFFFCVVVAFFNSSAVLSLPLPEPRDMPIKEELCRNFQRGSCQYGERCKFLHSTQQQPKSNVFGVGTHSGSWQQQNPNPYGFGVQNNSQSKGATDFGSKPSQFKPFENKWTRFSPLPTTGAPSSRKSENKSQATNHKCTDPESCRLVIVEDESERPLWKLTCYSHSRNTPDIIGDISYEELRAAAYDDAKRGLSLQSIVERERNLLKSKLIEFDNLCKPHAVPPNLILPNQNAFTGTSPTVYSQTSQNSAPPSVSSFSQLGPSHNMAPPASLYNAFGQQNSFAISSQPSSAFGINDLPSESAGLFGSQLPSQAQGSSFSSTISGFSNSNVVRGSNPFSPAVASAQILRTTNNQSPILFTGLDFASNPNAQATMGVDLVPNVQKDNFSGDASIWLKNKWNPGEVPEEAPPEAFVNGIS</sequence>
<protein>
    <recommendedName>
        <fullName evidence="8">C3H1-type domain-containing protein</fullName>
    </recommendedName>
</protein>
<evidence type="ECO:0000256" key="6">
    <source>
        <dbReference type="PROSITE-ProRule" id="PRU00723"/>
    </source>
</evidence>
<feature type="region of interest" description="Disordered" evidence="7">
    <location>
        <begin position="134"/>
        <end position="168"/>
    </location>
</feature>
<dbReference type="PANTHER" id="PTHR46527:SF1">
    <property type="entry name" value="NUCLEOPORIN NUP42"/>
    <property type="match status" value="1"/>
</dbReference>
<accession>A0A8K0GPH8</accession>
<comment type="subcellular location">
    <subcellularLocation>
        <location evidence="1">Nucleus</location>
    </subcellularLocation>
</comment>
<dbReference type="Pfam" id="PF00642">
    <property type="entry name" value="zf-CCCH"/>
    <property type="match status" value="1"/>
</dbReference>
<keyword evidence="10" id="KW-1185">Reference proteome</keyword>
<keyword evidence="4 6" id="KW-0862">Zinc</keyword>
<organism evidence="9 10">
    <name type="scientific">Rhamnella rubrinervis</name>
    <dbReference type="NCBI Taxonomy" id="2594499"/>
    <lineage>
        <taxon>Eukaryota</taxon>
        <taxon>Viridiplantae</taxon>
        <taxon>Streptophyta</taxon>
        <taxon>Embryophyta</taxon>
        <taxon>Tracheophyta</taxon>
        <taxon>Spermatophyta</taxon>
        <taxon>Magnoliopsida</taxon>
        <taxon>eudicotyledons</taxon>
        <taxon>Gunneridae</taxon>
        <taxon>Pentapetalae</taxon>
        <taxon>rosids</taxon>
        <taxon>fabids</taxon>
        <taxon>Rosales</taxon>
        <taxon>Rhamnaceae</taxon>
        <taxon>rhamnoid group</taxon>
        <taxon>Rhamneae</taxon>
        <taxon>Rhamnella</taxon>
    </lineage>
</organism>
<dbReference type="SMART" id="SM00356">
    <property type="entry name" value="ZnF_C3H1"/>
    <property type="match status" value="1"/>
</dbReference>
<evidence type="ECO:0000256" key="4">
    <source>
        <dbReference type="ARBA" id="ARBA00022833"/>
    </source>
</evidence>
<dbReference type="PROSITE" id="PS50103">
    <property type="entry name" value="ZF_C3H1"/>
    <property type="match status" value="1"/>
</dbReference>
<keyword evidence="2 6" id="KW-0479">Metal-binding</keyword>